<keyword evidence="1" id="KW-0472">Membrane</keyword>
<name>A0A292YAK2_9BACT</name>
<keyword evidence="1" id="KW-1133">Transmembrane helix</keyword>
<accession>A0A292YAK2</accession>
<dbReference type="AlphaFoldDB" id="A0A292YAK2"/>
<evidence type="ECO:0000313" key="3">
    <source>
        <dbReference type="Proteomes" id="UP000217944"/>
    </source>
</evidence>
<gene>
    <name evidence="2" type="ORF">LNAT_P1259</name>
</gene>
<keyword evidence="3" id="KW-1185">Reference proteome</keyword>
<comment type="caution">
    <text evidence="2">The sequence shown here is derived from an EMBL/GenBank/DDBJ whole genome shotgun (WGS) entry which is preliminary data.</text>
</comment>
<feature type="transmembrane region" description="Helical" evidence="1">
    <location>
        <begin position="27"/>
        <end position="44"/>
    </location>
</feature>
<sequence>MEIKEQLKQDEQLLVQVFKLEKFIKKYRIQLIVAAIILIVYMIGKTTYDYIKTQELIKTNNAFDELLANPNDKKALDIVKENKKLYELYLLREGKNLNAITSPELKEFAAYKLAMQKGDIKSLDNYLLNPEYKVLKDPVRVALIRAYLRKGNRKKALEIFKDMEPNSKFADIAKYLLHYGIAK</sequence>
<keyword evidence="1" id="KW-0812">Transmembrane</keyword>
<dbReference type="Proteomes" id="UP000217944">
    <property type="component" value="Unassembled WGS sequence"/>
</dbReference>
<proteinExistence type="predicted"/>
<protein>
    <recommendedName>
        <fullName evidence="4">Tetratricopeptide repeat-like domain-containing protein</fullName>
    </recommendedName>
</protein>
<evidence type="ECO:0000256" key="1">
    <source>
        <dbReference type="SAM" id="Phobius"/>
    </source>
</evidence>
<evidence type="ECO:0000313" key="2">
    <source>
        <dbReference type="EMBL" id="GAX87962.1"/>
    </source>
</evidence>
<evidence type="ECO:0008006" key="4">
    <source>
        <dbReference type="Google" id="ProtNLM"/>
    </source>
</evidence>
<reference evidence="2 3" key="1">
    <citation type="journal article" date="2017" name="Syst. Appl. Microbiol.">
        <title>Lebetimonas natsushimae sp. nov., a novel strictly anaerobic, moderately thermophilic chemoautotroph isolated from a deep-sea hydrothermal vent polychaete nest in the Mid-Okinawa Trough.</title>
        <authorList>
            <person name="Nagata R."/>
            <person name="Takaki Y."/>
            <person name="Tame A."/>
            <person name="Nunoura T."/>
            <person name="Muto H."/>
            <person name="Mino S."/>
            <person name="Sawayama S."/>
            <person name="Takai K."/>
            <person name="Nakagawa S."/>
        </authorList>
    </citation>
    <scope>NUCLEOTIDE SEQUENCE [LARGE SCALE GENOMIC DNA]</scope>
    <source>
        <strain evidence="2 3">HS1857</strain>
    </source>
</reference>
<organism evidence="2 3">
    <name type="scientific">Lebetimonas natsushimae</name>
    <dbReference type="NCBI Taxonomy" id="1936991"/>
    <lineage>
        <taxon>Bacteria</taxon>
        <taxon>Pseudomonadati</taxon>
        <taxon>Campylobacterota</taxon>
        <taxon>Epsilonproteobacteria</taxon>
        <taxon>Nautiliales</taxon>
        <taxon>Nautiliaceae</taxon>
        <taxon>Lebetimonas</taxon>
    </lineage>
</organism>
<dbReference type="RefSeq" id="WP_096259540.1">
    <property type="nucleotide sequence ID" value="NZ_BDME01000002.1"/>
</dbReference>
<dbReference type="EMBL" id="BDME01000002">
    <property type="protein sequence ID" value="GAX87962.1"/>
    <property type="molecule type" value="Genomic_DNA"/>
</dbReference>
<dbReference type="OrthoDB" id="5373012at2"/>